<accession>A0A9P1N9W8</accession>
<evidence type="ECO:0000313" key="2">
    <source>
        <dbReference type="EMBL" id="CAI5453566.1"/>
    </source>
</evidence>
<comment type="caution">
    <text evidence="2">The sequence shown here is derived from an EMBL/GenBank/DDBJ whole genome shotgun (WGS) entry which is preliminary data.</text>
</comment>
<dbReference type="InterPro" id="IPR019428">
    <property type="entry name" value="7TM_GPCR_serpentine_rcpt_Str"/>
</dbReference>
<dbReference type="SUPFAM" id="SSF81321">
    <property type="entry name" value="Family A G protein-coupled receptor-like"/>
    <property type="match status" value="1"/>
</dbReference>
<dbReference type="PANTHER" id="PTHR46000">
    <property type="entry name" value="SEVEN TM RECEPTOR-RELATED"/>
    <property type="match status" value="1"/>
</dbReference>
<dbReference type="EMBL" id="CANHGI010000005">
    <property type="protein sequence ID" value="CAI5453566.1"/>
    <property type="molecule type" value="Genomic_DNA"/>
</dbReference>
<keyword evidence="1" id="KW-0472">Membrane</keyword>
<keyword evidence="1" id="KW-1133">Transmembrane helix</keyword>
<dbReference type="Pfam" id="PF10326">
    <property type="entry name" value="7TM_GPCR_Str"/>
    <property type="match status" value="1"/>
</dbReference>
<proteinExistence type="predicted"/>
<dbReference type="Proteomes" id="UP001152747">
    <property type="component" value="Unassembled WGS sequence"/>
</dbReference>
<feature type="transmembrane region" description="Helical" evidence="1">
    <location>
        <begin position="197"/>
        <end position="222"/>
    </location>
</feature>
<evidence type="ECO:0008006" key="4">
    <source>
        <dbReference type="Google" id="ProtNLM"/>
    </source>
</evidence>
<feature type="transmembrane region" description="Helical" evidence="1">
    <location>
        <begin position="40"/>
        <end position="61"/>
    </location>
</feature>
<keyword evidence="3" id="KW-1185">Reference proteome</keyword>
<dbReference type="PANTHER" id="PTHR46000:SF6">
    <property type="entry name" value="SEVEN TM RECEPTOR"/>
    <property type="match status" value="1"/>
</dbReference>
<evidence type="ECO:0000256" key="1">
    <source>
        <dbReference type="SAM" id="Phobius"/>
    </source>
</evidence>
<dbReference type="AlphaFoldDB" id="A0A9P1N9W8"/>
<keyword evidence="1" id="KW-0812">Transmembrane</keyword>
<organism evidence="2 3">
    <name type="scientific">Caenorhabditis angaria</name>
    <dbReference type="NCBI Taxonomy" id="860376"/>
    <lineage>
        <taxon>Eukaryota</taxon>
        <taxon>Metazoa</taxon>
        <taxon>Ecdysozoa</taxon>
        <taxon>Nematoda</taxon>
        <taxon>Chromadorea</taxon>
        <taxon>Rhabditida</taxon>
        <taxon>Rhabditina</taxon>
        <taxon>Rhabditomorpha</taxon>
        <taxon>Rhabditoidea</taxon>
        <taxon>Rhabditidae</taxon>
        <taxon>Peloderinae</taxon>
        <taxon>Caenorhabditis</taxon>
    </lineage>
</organism>
<feature type="transmembrane region" description="Helical" evidence="1">
    <location>
        <begin position="279"/>
        <end position="301"/>
    </location>
</feature>
<name>A0A9P1N9W8_9PELO</name>
<feature type="transmembrane region" description="Helical" evidence="1">
    <location>
        <begin position="6"/>
        <end position="28"/>
    </location>
</feature>
<protein>
    <recommendedName>
        <fullName evidence="4">Seven TM Receptor</fullName>
    </recommendedName>
</protein>
<feature type="transmembrane region" description="Helical" evidence="1">
    <location>
        <begin position="131"/>
        <end position="152"/>
    </location>
</feature>
<evidence type="ECO:0000313" key="3">
    <source>
        <dbReference type="Proteomes" id="UP001152747"/>
    </source>
</evidence>
<sequence length="320" mass="37690">MLLARIYYFVSVFSFLLTTVSNVLLIILTRWYVRKNLGTYKHLIIIFSSIGLIYDFAEYIFQPMVHSFNSGFIYFSLIHSQYISNRVTEIALAATASLFLSSSAFLAVMFIHRFFSVAKQEQLYYFQGKRVTLWIFYALFFGLPCFAGWIQLCSIDEFSNNYFSSEVQNVYGKPLDTISAFSVIVFDENEKIRWKNAIFIIFVILSMLIQNFIIFFCCFKIHTKIHDKNRNYSKSLRELHSQIFRTLVLQFAIPTLFLFTPAFVIMILPFFGLQLSLPLGYSMCFFFLYPAIDSFIVMYIIKEYKKALHDFIFDVQDFFN</sequence>
<gene>
    <name evidence="2" type="ORF">CAMP_LOCUS16203</name>
</gene>
<feature type="transmembrane region" description="Helical" evidence="1">
    <location>
        <begin position="90"/>
        <end position="111"/>
    </location>
</feature>
<feature type="transmembrane region" description="Helical" evidence="1">
    <location>
        <begin position="243"/>
        <end position="273"/>
    </location>
</feature>
<reference evidence="2" key="1">
    <citation type="submission" date="2022-11" db="EMBL/GenBank/DDBJ databases">
        <authorList>
            <person name="Kikuchi T."/>
        </authorList>
    </citation>
    <scope>NUCLEOTIDE SEQUENCE</scope>
    <source>
        <strain evidence="2">PS1010</strain>
    </source>
</reference>
<dbReference type="Gene3D" id="1.20.1070.10">
    <property type="entry name" value="Rhodopsin 7-helix transmembrane proteins"/>
    <property type="match status" value="1"/>
</dbReference>